<dbReference type="GO" id="GO:0006310">
    <property type="term" value="P:DNA recombination"/>
    <property type="evidence" value="ECO:0007669"/>
    <property type="project" value="InterPro"/>
</dbReference>
<dbReference type="InterPro" id="IPR023627">
    <property type="entry name" value="Rcmb_RecR"/>
</dbReference>
<dbReference type="Pfam" id="PF21175">
    <property type="entry name" value="RecR_C"/>
    <property type="match status" value="1"/>
</dbReference>
<dbReference type="EMBL" id="VSSQ01078631">
    <property type="protein sequence ID" value="MPN28364.1"/>
    <property type="molecule type" value="Genomic_DNA"/>
</dbReference>
<accession>A0A645GWF6</accession>
<dbReference type="SUPFAM" id="SSF111304">
    <property type="entry name" value="Recombination protein RecR"/>
    <property type="match status" value="1"/>
</dbReference>
<dbReference type="GO" id="GO:0003677">
    <property type="term" value="F:DNA binding"/>
    <property type="evidence" value="ECO:0007669"/>
    <property type="project" value="InterPro"/>
</dbReference>
<protein>
    <submittedName>
        <fullName evidence="1">Recombination protein RecR</fullName>
    </submittedName>
</protein>
<dbReference type="AlphaFoldDB" id="A0A645GWF6"/>
<dbReference type="Gene3D" id="3.40.1360.10">
    <property type="match status" value="1"/>
</dbReference>
<proteinExistence type="predicted"/>
<dbReference type="GO" id="GO:0046872">
    <property type="term" value="F:metal ion binding"/>
    <property type="evidence" value="ECO:0007669"/>
    <property type="project" value="InterPro"/>
</dbReference>
<reference evidence="1" key="1">
    <citation type="submission" date="2019-08" db="EMBL/GenBank/DDBJ databases">
        <authorList>
            <person name="Kucharzyk K."/>
            <person name="Murdoch R.W."/>
            <person name="Higgins S."/>
            <person name="Loffler F."/>
        </authorList>
    </citation>
    <scope>NUCLEOTIDE SEQUENCE</scope>
</reference>
<dbReference type="PANTHER" id="PTHR30446:SF0">
    <property type="entry name" value="RECOMBINATION PROTEIN RECR"/>
    <property type="match status" value="1"/>
</dbReference>
<dbReference type="InterPro" id="IPR000093">
    <property type="entry name" value="DNA_Rcmb_RecR"/>
</dbReference>
<name>A0A645GWF6_9ZZZZ</name>
<dbReference type="PANTHER" id="PTHR30446">
    <property type="entry name" value="RECOMBINATION PROTEIN RECR"/>
    <property type="match status" value="1"/>
</dbReference>
<gene>
    <name evidence="1" type="primary">recR_54</name>
    <name evidence="1" type="ORF">SDC9_175805</name>
</gene>
<organism evidence="1">
    <name type="scientific">bioreactor metagenome</name>
    <dbReference type="NCBI Taxonomy" id="1076179"/>
    <lineage>
        <taxon>unclassified sequences</taxon>
        <taxon>metagenomes</taxon>
        <taxon>ecological metagenomes</taxon>
    </lineage>
</organism>
<evidence type="ECO:0000313" key="1">
    <source>
        <dbReference type="EMBL" id="MPN28364.1"/>
    </source>
</evidence>
<dbReference type="GO" id="GO:0006281">
    <property type="term" value="P:DNA repair"/>
    <property type="evidence" value="ECO:0007669"/>
    <property type="project" value="InterPro"/>
</dbReference>
<sequence length="70" mass="7607">MIVATNPRIEGELTYHAILGALDGFDEIRITKLACGLPIGGSIEFADRVTLHAALDARVEIRRGSTSEKR</sequence>
<comment type="caution">
    <text evidence="1">The sequence shown here is derived from an EMBL/GenBank/DDBJ whole genome shotgun (WGS) entry which is preliminary data.</text>
</comment>